<sequence>MLVSNQVIRAENLTKVYGDFIAVNNISFEVPRGESFGLLGPNGAGKSTTMKMIAAVSTRSSGNLEVLGMDPNTEGPAIRSQLGVVPQEDNLDQELRVRENLIAYGRFFGMPRAEASKRADELLEFAQLTDRVKSKVEPLSGGMKRRLTIARSLMNDPQMLLLDEPTTGLDPQARHILWDRLFRLKERGTTLVLTTHYMDEAEQLSDRIIVVDKGEIMAEGSPAQLIRQYSSKEVLEVRYGSDNNAKVAKKIADVGERMEILPDRILIYSDNGERDLAEITKRGHHPTTSLVRRSSLEDVFLRLTGRTLVE</sequence>
<dbReference type="GO" id="GO:0005524">
    <property type="term" value="F:ATP binding"/>
    <property type="evidence" value="ECO:0007669"/>
    <property type="project" value="UniProtKB-KW"/>
</dbReference>
<dbReference type="PANTHER" id="PTHR42711">
    <property type="entry name" value="ABC TRANSPORTER ATP-BINDING PROTEIN"/>
    <property type="match status" value="1"/>
</dbReference>
<evidence type="ECO:0000256" key="7">
    <source>
        <dbReference type="ARBA" id="ARBA00022967"/>
    </source>
</evidence>
<keyword evidence="6" id="KW-0067">ATP-binding</keyword>
<dbReference type="GO" id="GO:0016887">
    <property type="term" value="F:ATP hydrolysis activity"/>
    <property type="evidence" value="ECO:0007669"/>
    <property type="project" value="InterPro"/>
</dbReference>
<feature type="domain" description="ABC transporter" evidence="9">
    <location>
        <begin position="8"/>
        <end position="238"/>
    </location>
</feature>
<evidence type="ECO:0000259" key="9">
    <source>
        <dbReference type="PROSITE" id="PS50893"/>
    </source>
</evidence>
<dbReference type="GO" id="GO:0005886">
    <property type="term" value="C:plasma membrane"/>
    <property type="evidence" value="ECO:0007669"/>
    <property type="project" value="UniProtKB-SubCell"/>
</dbReference>
<dbReference type="InterPro" id="IPR027417">
    <property type="entry name" value="P-loop_NTPase"/>
</dbReference>
<dbReference type="PROSITE" id="PS50893">
    <property type="entry name" value="ABC_TRANSPORTER_2"/>
    <property type="match status" value="1"/>
</dbReference>
<dbReference type="PANTHER" id="PTHR42711:SF5">
    <property type="entry name" value="ABC TRANSPORTER ATP-BINDING PROTEIN NATA"/>
    <property type="match status" value="1"/>
</dbReference>
<name>A0A6J6FMI7_9ZZZZ</name>
<evidence type="ECO:0000256" key="6">
    <source>
        <dbReference type="ARBA" id="ARBA00022840"/>
    </source>
</evidence>
<keyword evidence="8" id="KW-0472">Membrane</keyword>
<keyword evidence="7" id="KW-1278">Translocase</keyword>
<keyword evidence="3" id="KW-0813">Transport</keyword>
<gene>
    <name evidence="10" type="ORF">UFOPK1788_00490</name>
</gene>
<reference evidence="10" key="1">
    <citation type="submission" date="2020-05" db="EMBL/GenBank/DDBJ databases">
        <authorList>
            <person name="Chiriac C."/>
            <person name="Salcher M."/>
            <person name="Ghai R."/>
            <person name="Kavagutti S V."/>
        </authorList>
    </citation>
    <scope>NUCLEOTIDE SEQUENCE</scope>
</reference>
<protein>
    <submittedName>
        <fullName evidence="10">Unannotated protein</fullName>
    </submittedName>
</protein>
<evidence type="ECO:0000256" key="3">
    <source>
        <dbReference type="ARBA" id="ARBA00022448"/>
    </source>
</evidence>
<dbReference type="InterPro" id="IPR050763">
    <property type="entry name" value="ABC_transporter_ATP-binding"/>
</dbReference>
<proteinExistence type="inferred from homology"/>
<evidence type="ECO:0000256" key="1">
    <source>
        <dbReference type="ARBA" id="ARBA00004236"/>
    </source>
</evidence>
<dbReference type="Gene3D" id="3.40.50.300">
    <property type="entry name" value="P-loop containing nucleotide triphosphate hydrolases"/>
    <property type="match status" value="1"/>
</dbReference>
<evidence type="ECO:0000256" key="5">
    <source>
        <dbReference type="ARBA" id="ARBA00022741"/>
    </source>
</evidence>
<evidence type="ECO:0000313" key="10">
    <source>
        <dbReference type="EMBL" id="CAB4590302.1"/>
    </source>
</evidence>
<dbReference type="InterPro" id="IPR003593">
    <property type="entry name" value="AAA+_ATPase"/>
</dbReference>
<comment type="subcellular location">
    <subcellularLocation>
        <location evidence="1">Cell membrane</location>
    </subcellularLocation>
</comment>
<dbReference type="EMBL" id="CAEZUE010000047">
    <property type="protein sequence ID" value="CAB4590302.1"/>
    <property type="molecule type" value="Genomic_DNA"/>
</dbReference>
<dbReference type="FunFam" id="3.40.50.300:FF:000589">
    <property type="entry name" value="ABC transporter, ATP-binding subunit"/>
    <property type="match status" value="1"/>
</dbReference>
<evidence type="ECO:0000256" key="4">
    <source>
        <dbReference type="ARBA" id="ARBA00022475"/>
    </source>
</evidence>
<evidence type="ECO:0000256" key="2">
    <source>
        <dbReference type="ARBA" id="ARBA00005417"/>
    </source>
</evidence>
<dbReference type="InterPro" id="IPR017871">
    <property type="entry name" value="ABC_transporter-like_CS"/>
</dbReference>
<dbReference type="Pfam" id="PF00005">
    <property type="entry name" value="ABC_tran"/>
    <property type="match status" value="1"/>
</dbReference>
<dbReference type="AlphaFoldDB" id="A0A6J6FMI7"/>
<organism evidence="10">
    <name type="scientific">freshwater metagenome</name>
    <dbReference type="NCBI Taxonomy" id="449393"/>
    <lineage>
        <taxon>unclassified sequences</taxon>
        <taxon>metagenomes</taxon>
        <taxon>ecological metagenomes</taxon>
    </lineage>
</organism>
<dbReference type="PROSITE" id="PS00211">
    <property type="entry name" value="ABC_TRANSPORTER_1"/>
    <property type="match status" value="1"/>
</dbReference>
<keyword evidence="5" id="KW-0547">Nucleotide-binding</keyword>
<dbReference type="InterPro" id="IPR003439">
    <property type="entry name" value="ABC_transporter-like_ATP-bd"/>
</dbReference>
<keyword evidence="4" id="KW-1003">Cell membrane</keyword>
<accession>A0A6J6FMI7</accession>
<evidence type="ECO:0000256" key="8">
    <source>
        <dbReference type="ARBA" id="ARBA00023136"/>
    </source>
</evidence>
<comment type="similarity">
    <text evidence="2">Belongs to the ABC transporter superfamily.</text>
</comment>
<dbReference type="SMART" id="SM00382">
    <property type="entry name" value="AAA"/>
    <property type="match status" value="1"/>
</dbReference>
<dbReference type="SUPFAM" id="SSF52540">
    <property type="entry name" value="P-loop containing nucleoside triphosphate hydrolases"/>
    <property type="match status" value="1"/>
</dbReference>